<feature type="region of interest" description="Disordered" evidence="1">
    <location>
        <begin position="81"/>
        <end position="101"/>
    </location>
</feature>
<feature type="region of interest" description="Disordered" evidence="1">
    <location>
        <begin position="1"/>
        <end position="22"/>
    </location>
</feature>
<feature type="compositionally biased region" description="Basic and acidic residues" evidence="1">
    <location>
        <begin position="1"/>
        <end position="10"/>
    </location>
</feature>
<protein>
    <submittedName>
        <fullName evidence="2">Uncharacterized protein</fullName>
    </submittedName>
</protein>
<dbReference type="Proteomes" id="UP000291289">
    <property type="component" value="Unassembled WGS sequence"/>
</dbReference>
<name>A0A4R0QRL1_9BIFI</name>
<feature type="compositionally biased region" description="Low complexity" evidence="1">
    <location>
        <begin position="13"/>
        <end position="22"/>
    </location>
</feature>
<sequence length="101" mass="11157">MDKFVVKQEEVSELQTSLSNTSSLLEQMARTDTSAAEVGEKVNSALNDLFNGLDDRRDKITKNTTKLAEYLGKILEETTNLDNDMQSVLTQSDESGSSSSY</sequence>
<gene>
    <name evidence="2" type="ORF">EJ419_01035</name>
</gene>
<dbReference type="RefSeq" id="WP_131283062.1">
    <property type="nucleotide sequence ID" value="NZ_RXLP01000002.1"/>
</dbReference>
<evidence type="ECO:0000313" key="3">
    <source>
        <dbReference type="Proteomes" id="UP000291289"/>
    </source>
</evidence>
<dbReference type="EMBL" id="RXLP01000002">
    <property type="protein sequence ID" value="TCD55004.1"/>
    <property type="molecule type" value="Genomic_DNA"/>
</dbReference>
<dbReference type="AlphaFoldDB" id="A0A4R0QRL1"/>
<organism evidence="2 3">
    <name type="scientific">Alloscardovia theropitheci</name>
    <dbReference type="NCBI Taxonomy" id="2496842"/>
    <lineage>
        <taxon>Bacteria</taxon>
        <taxon>Bacillati</taxon>
        <taxon>Actinomycetota</taxon>
        <taxon>Actinomycetes</taxon>
        <taxon>Bifidobacteriales</taxon>
        <taxon>Bifidobacteriaceae</taxon>
        <taxon>Alloscardovia</taxon>
    </lineage>
</organism>
<comment type="caution">
    <text evidence="2">The sequence shown here is derived from an EMBL/GenBank/DDBJ whole genome shotgun (WGS) entry which is preliminary data.</text>
</comment>
<proteinExistence type="predicted"/>
<reference evidence="2 3" key="1">
    <citation type="submission" date="2018-12" db="EMBL/GenBank/DDBJ databases">
        <title>Alloscrdovia theropitheci sp. nov: a novel taxon from the feces of the bleeding-herat monkey (Theropithecus geleda).</title>
        <authorList>
            <person name="Modesto M."/>
        </authorList>
    </citation>
    <scope>NUCLEOTIDE SEQUENCE [LARGE SCALE GENOMIC DNA]</scope>
    <source>
        <strain evidence="2 3">GLDI4/2</strain>
    </source>
</reference>
<keyword evidence="3" id="KW-1185">Reference proteome</keyword>
<accession>A0A4R0QRL1</accession>
<evidence type="ECO:0000256" key="1">
    <source>
        <dbReference type="SAM" id="MobiDB-lite"/>
    </source>
</evidence>
<evidence type="ECO:0000313" key="2">
    <source>
        <dbReference type="EMBL" id="TCD55004.1"/>
    </source>
</evidence>